<feature type="region of interest" description="Disordered" evidence="1">
    <location>
        <begin position="285"/>
        <end position="315"/>
    </location>
</feature>
<proteinExistence type="predicted"/>
<keyword evidence="5" id="KW-1185">Reference proteome</keyword>
<dbReference type="PROSITE" id="PS51257">
    <property type="entry name" value="PROKAR_LIPOPROTEIN"/>
    <property type="match status" value="1"/>
</dbReference>
<feature type="domain" description="BIG2" evidence="3">
    <location>
        <begin position="572"/>
        <end position="648"/>
    </location>
</feature>
<evidence type="ECO:0000256" key="1">
    <source>
        <dbReference type="SAM" id="MobiDB-lite"/>
    </source>
</evidence>
<feature type="domain" description="BIG2" evidence="3">
    <location>
        <begin position="487"/>
        <end position="562"/>
    </location>
</feature>
<feature type="compositionally biased region" description="Polar residues" evidence="1">
    <location>
        <begin position="301"/>
        <end position="315"/>
    </location>
</feature>
<keyword evidence="2" id="KW-0732">Signal</keyword>
<evidence type="ECO:0000259" key="3">
    <source>
        <dbReference type="SMART" id="SM00635"/>
    </source>
</evidence>
<evidence type="ECO:0000313" key="4">
    <source>
        <dbReference type="EMBL" id="MEQ2566253.1"/>
    </source>
</evidence>
<evidence type="ECO:0000256" key="2">
    <source>
        <dbReference type="SAM" id="SignalP"/>
    </source>
</evidence>
<dbReference type="EMBL" id="JBBMFI010000039">
    <property type="protein sequence ID" value="MEQ2566253.1"/>
    <property type="molecule type" value="Genomic_DNA"/>
</dbReference>
<dbReference type="SUPFAM" id="SSF49373">
    <property type="entry name" value="Invasin/intimin cell-adhesion fragments"/>
    <property type="match status" value="2"/>
</dbReference>
<dbReference type="Gene3D" id="2.60.40.10">
    <property type="entry name" value="Immunoglobulins"/>
    <property type="match status" value="2"/>
</dbReference>
<dbReference type="Gene3D" id="2.60.40.1080">
    <property type="match status" value="3"/>
</dbReference>
<dbReference type="InterPro" id="IPR013783">
    <property type="entry name" value="Ig-like_fold"/>
</dbReference>
<accession>A0ABV1HV96</accession>
<reference evidence="4 5" key="1">
    <citation type="submission" date="2024-03" db="EMBL/GenBank/DDBJ databases">
        <title>Human intestinal bacterial collection.</title>
        <authorList>
            <person name="Pauvert C."/>
            <person name="Hitch T.C.A."/>
            <person name="Clavel T."/>
        </authorList>
    </citation>
    <scope>NUCLEOTIDE SEQUENCE [LARGE SCALE GENOMIC DNA]</scope>
    <source>
        <strain evidence="4 5">CLA-AP-H18</strain>
    </source>
</reference>
<comment type="caution">
    <text evidence="4">The sequence shown here is derived from an EMBL/GenBank/DDBJ whole genome shotgun (WGS) entry which is preliminary data.</text>
</comment>
<dbReference type="InterPro" id="IPR003343">
    <property type="entry name" value="Big_2"/>
</dbReference>
<evidence type="ECO:0000313" key="5">
    <source>
        <dbReference type="Proteomes" id="UP001478133"/>
    </source>
</evidence>
<dbReference type="Proteomes" id="UP001478133">
    <property type="component" value="Unassembled WGS sequence"/>
</dbReference>
<feature type="domain" description="BIG2" evidence="3">
    <location>
        <begin position="657"/>
        <end position="743"/>
    </location>
</feature>
<protein>
    <submittedName>
        <fullName evidence="4">Ig-like domain-containing protein</fullName>
    </submittedName>
</protein>
<dbReference type="SMART" id="SM00635">
    <property type="entry name" value="BID_2"/>
    <property type="match status" value="3"/>
</dbReference>
<feature type="signal peptide" evidence="2">
    <location>
        <begin position="1"/>
        <end position="26"/>
    </location>
</feature>
<dbReference type="RefSeq" id="WP_211147982.1">
    <property type="nucleotide sequence ID" value="NZ_JBBMEY010000043.1"/>
</dbReference>
<organism evidence="4 5">
    <name type="scientific">Ruminococcoides intestinihominis</name>
    <dbReference type="NCBI Taxonomy" id="3133161"/>
    <lineage>
        <taxon>Bacteria</taxon>
        <taxon>Bacillati</taxon>
        <taxon>Bacillota</taxon>
        <taxon>Clostridia</taxon>
        <taxon>Eubacteriales</taxon>
        <taxon>Oscillospiraceae</taxon>
        <taxon>Ruminococcoides</taxon>
    </lineage>
</organism>
<feature type="chain" id="PRO_5047222166" evidence="2">
    <location>
        <begin position="27"/>
        <end position="749"/>
    </location>
</feature>
<dbReference type="Pfam" id="PF02368">
    <property type="entry name" value="Big_2"/>
    <property type="match status" value="3"/>
</dbReference>
<gene>
    <name evidence="4" type="ORF">ABFO16_08385</name>
</gene>
<sequence>MKTKRIVSIILSVLMACSVFAGLSVAADDTATHTYTVVGDAKFLGANWTPNTPADDMALQEGGTYKKTYTGVAKTDCATIKVVEDHDWFTSFGAVAGVVNPENIEFSVPEDNSTVDVILTLSGTREKEVTDADGKPTGEVKTINDGTVKVLVNGADAPAKVVPLENAYYVAGEPGLCNGVEWKVLANAETEEEKTAVETKNKMTKNEDGSYEITFKNVQPKEGGAAYEFKVTTNGAWEPAYGYDGLIGQGGANAQVPVTEANSTVKIVLTADLKVKAYVNDVDVTPAPVPTESKPEETTDNKGNTSAVTSQGGIYTGPSTGEKSKRYFFAMRKDWYTFNNATACAYWWDGTDKCVDWQHSYQLRSTPLTLEDGSNVYYIDLGETVANVIFNNGIDGGAKAAEGEKPSPNWGKNFQTSDINLEGYMANDSDTYPEGLKTFANMIYVVDPSKVSVSELSGATTYGGEWYYLHADGKYDTTAGSTYEVKDVTAVITTKNVSVYPGKTAKINVKYTNTTAQTTKVWSSSNTSVATVDKNGVVKGVKAGRAVISLTVQNPGDAQALVVTSTVTVKQYVTSIKLNARLKTIYNGKSFTLKATVNPKNAANKGVTYKSSNTRYATVTSKGVVKGIKPGTAYITVKAKDGSNKYAKCKVVVKQQKATKLKISAKKKITLKKKGASVKIKATLYPSNTYNKLIKVTSSKKRIVKLSASKIKSGKTVKVKALKKGSTVVKFTAADGSRKSAQTKVTVKK</sequence>
<dbReference type="InterPro" id="IPR008964">
    <property type="entry name" value="Invasin/intimin_cell_adhesion"/>
</dbReference>
<name>A0ABV1HV96_9FIRM</name>